<evidence type="ECO:0000313" key="3">
    <source>
        <dbReference type="EMBL" id="MBA0569725.1"/>
    </source>
</evidence>
<evidence type="ECO:0000313" key="4">
    <source>
        <dbReference type="Proteomes" id="UP000593572"/>
    </source>
</evidence>
<gene>
    <name evidence="3" type="ORF">Golob_003437</name>
</gene>
<dbReference type="InterPro" id="IPR002885">
    <property type="entry name" value="PPR_rpt"/>
</dbReference>
<evidence type="ECO:0000256" key="2">
    <source>
        <dbReference type="PROSITE-ProRule" id="PRU00708"/>
    </source>
</evidence>
<evidence type="ECO:0008006" key="5">
    <source>
        <dbReference type="Google" id="ProtNLM"/>
    </source>
</evidence>
<dbReference type="EMBL" id="JABEZX010000011">
    <property type="protein sequence ID" value="MBA0569725.1"/>
    <property type="molecule type" value="Genomic_DNA"/>
</dbReference>
<evidence type="ECO:0000256" key="1">
    <source>
        <dbReference type="ARBA" id="ARBA00022737"/>
    </source>
</evidence>
<dbReference type="NCBIfam" id="TIGR00756">
    <property type="entry name" value="PPR"/>
    <property type="match status" value="2"/>
</dbReference>
<dbReference type="InterPro" id="IPR052308">
    <property type="entry name" value="PPR_domain-containing"/>
</dbReference>
<comment type="caution">
    <text evidence="3">The sequence shown here is derived from an EMBL/GenBank/DDBJ whole genome shotgun (WGS) entry which is preliminary data.</text>
</comment>
<keyword evidence="1" id="KW-0677">Repeat</keyword>
<name>A0A7J8MYK0_9ROSI</name>
<dbReference type="Gene3D" id="1.25.40.10">
    <property type="entry name" value="Tetratricopeptide repeat domain"/>
    <property type="match status" value="2"/>
</dbReference>
<proteinExistence type="predicted"/>
<protein>
    <recommendedName>
        <fullName evidence="5">Pentacotripeptide-repeat region of PRORP domain-containing protein</fullName>
    </recommendedName>
</protein>
<feature type="repeat" description="PPR" evidence="2">
    <location>
        <begin position="79"/>
        <end position="113"/>
    </location>
</feature>
<dbReference type="Pfam" id="PF01535">
    <property type="entry name" value="PPR"/>
    <property type="match status" value="2"/>
</dbReference>
<dbReference type="Pfam" id="PF12854">
    <property type="entry name" value="PPR_1"/>
    <property type="match status" value="1"/>
</dbReference>
<organism evidence="3 4">
    <name type="scientific">Gossypium lobatum</name>
    <dbReference type="NCBI Taxonomy" id="34289"/>
    <lineage>
        <taxon>Eukaryota</taxon>
        <taxon>Viridiplantae</taxon>
        <taxon>Streptophyta</taxon>
        <taxon>Embryophyta</taxon>
        <taxon>Tracheophyta</taxon>
        <taxon>Spermatophyta</taxon>
        <taxon>Magnoliopsida</taxon>
        <taxon>eudicotyledons</taxon>
        <taxon>Gunneridae</taxon>
        <taxon>Pentapetalae</taxon>
        <taxon>rosids</taxon>
        <taxon>malvids</taxon>
        <taxon>Malvales</taxon>
        <taxon>Malvaceae</taxon>
        <taxon>Malvoideae</taxon>
        <taxon>Gossypium</taxon>
    </lineage>
</organism>
<accession>A0A7J8MYK0</accession>
<dbReference type="Proteomes" id="UP000593572">
    <property type="component" value="Unassembled WGS sequence"/>
</dbReference>
<reference evidence="3 4" key="1">
    <citation type="journal article" date="2019" name="Genome Biol. Evol.">
        <title>Insights into the evolution of the New World diploid cottons (Gossypium, subgenus Houzingenia) based on genome sequencing.</title>
        <authorList>
            <person name="Grover C.E."/>
            <person name="Arick M.A. 2nd"/>
            <person name="Thrash A."/>
            <person name="Conover J.L."/>
            <person name="Sanders W.S."/>
            <person name="Peterson D.G."/>
            <person name="Frelichowski J.E."/>
            <person name="Scheffler J.A."/>
            <person name="Scheffler B.E."/>
            <person name="Wendel J.F."/>
        </authorList>
    </citation>
    <scope>NUCLEOTIDE SEQUENCE [LARGE SCALE GENOMIC DNA]</scope>
    <source>
        <strain evidence="3">157</strain>
        <tissue evidence="3">Leaf</tissue>
    </source>
</reference>
<dbReference type="PANTHER" id="PTHR47937:SF2">
    <property type="entry name" value="PENTATRICOPEPTIDE (PPR) REPEAT-CONTAINING PROTEIN, PF01535'-RELATED"/>
    <property type="match status" value="1"/>
</dbReference>
<dbReference type="InterPro" id="IPR011990">
    <property type="entry name" value="TPR-like_helical_dom_sf"/>
</dbReference>
<sequence>MKMLKKGLLPTPVTYRTVIHRYCQMGKVEDLLKLLEKMLLRQKCKTAYNQVIEKLCSFGNLQEADKLLSRVLKTASINDANTCNMLLESYLRKGMPLSAYKVACRMFNRNLIPNLKLSDKLSKRLMSEGKSAEADNLMLRFVERGHLSPQCE</sequence>
<keyword evidence="4" id="KW-1185">Reference proteome</keyword>
<dbReference type="PANTHER" id="PTHR47937">
    <property type="entry name" value="PLASTID TRANSCRIPTIONALLY ACTIVE CHROMOSOME 2-LIKE PROTEIN"/>
    <property type="match status" value="1"/>
</dbReference>
<dbReference type="PROSITE" id="PS51375">
    <property type="entry name" value="PPR"/>
    <property type="match status" value="2"/>
</dbReference>
<dbReference type="AlphaFoldDB" id="A0A7J8MYK0"/>
<feature type="repeat" description="PPR" evidence="2">
    <location>
        <begin position="11"/>
        <end position="41"/>
    </location>
</feature>